<dbReference type="AlphaFoldDB" id="A0A1B0AE33"/>
<feature type="region of interest" description="Disordered" evidence="1">
    <location>
        <begin position="610"/>
        <end position="648"/>
    </location>
</feature>
<protein>
    <submittedName>
        <fullName evidence="2">Uncharacterized protein</fullName>
    </submittedName>
</protein>
<dbReference type="Proteomes" id="UP000092445">
    <property type="component" value="Unassembled WGS sequence"/>
</dbReference>
<sequence>MSIKSPTTSVTAELYTHLTSSDDSDYSLSSTSSSNEMDYNRNWGGRLTDVEDVESQADMEEAKAFTSTLTLPLKGDGTDIEDYNDSDSEDDDRKSCGYPELQTSLQEFLQHNIQQNLSVNNETKEHTELKSGNFLRAQCLNNSSDYLTDNEEYNTESDLEDNYEASVCYDLDTVFAEQGRLNIADATEPENDRKNSEDTYEEVSVLSDISDMASACSNVTDAEIQGLSENEFLEMSDNEEVCQIACSDTESEKASINKSDSILHNNNVSPIDVAFLTPTESTINNPQRKYSLTKTVIKKHNNNNNLFLQVSGYNEDVLTDTERLDDSSAGEDSFGDDEDNEQPIPQAVIQAAGDVGICQTDCEDFDCDDLCSASTSMDALAIDINTLPPPERELVVLHENNYGDTIASVMPMENEFHFGLGNNTKDECLTDSEDYSCAENIDIHCSPVDHTVGTNELIEGEITIENESLKAQQTKRIELHANVESPTDIEEIYVAGTNTRRKKLRARTMSKGKSKTLEAPKVYDDGSTEVEDIDDVDFNSYGPRQTTPDGIPTIQTDSTQIEELTADDDSPVSDTEARNADANNTSCYVYPCSSGNVLITEDAGMSHLSKKSLRKQSKNKLTQSYQQQTDDEDVQLQSDDEEGKEEKSTIAVSVYKELNDMLNESYTTVHEKCSNNFDVDAERMHIKGMIREAYTDSEYIESDESAAKNSK</sequence>
<evidence type="ECO:0000256" key="1">
    <source>
        <dbReference type="SAM" id="MobiDB-lite"/>
    </source>
</evidence>
<dbReference type="STRING" id="7398.A0A1B0AE33"/>
<reference evidence="2" key="2">
    <citation type="submission" date="2020-05" db="UniProtKB">
        <authorList>
            <consortium name="EnsemblMetazoa"/>
        </authorList>
    </citation>
    <scope>IDENTIFICATION</scope>
    <source>
        <strain evidence="2">IAEA</strain>
    </source>
</reference>
<keyword evidence="3" id="KW-1185">Reference proteome</keyword>
<proteinExistence type="predicted"/>
<dbReference type="EnsemblMetazoa" id="GPAI042781-RA">
    <property type="protein sequence ID" value="GPAI042781-PA"/>
    <property type="gene ID" value="GPAI042781"/>
</dbReference>
<feature type="compositionally biased region" description="Acidic residues" evidence="1">
    <location>
        <begin position="78"/>
        <end position="90"/>
    </location>
</feature>
<feature type="compositionally biased region" description="Acidic residues" evidence="1">
    <location>
        <begin position="527"/>
        <end position="537"/>
    </location>
</feature>
<feature type="compositionally biased region" description="Acidic residues" evidence="1">
    <location>
        <begin position="629"/>
        <end position="643"/>
    </location>
</feature>
<reference evidence="3" key="1">
    <citation type="submission" date="2014-03" db="EMBL/GenBank/DDBJ databases">
        <authorList>
            <person name="Aksoy S."/>
            <person name="Warren W."/>
            <person name="Wilson R.K."/>
        </authorList>
    </citation>
    <scope>NUCLEOTIDE SEQUENCE [LARGE SCALE GENOMIC DNA]</scope>
    <source>
        <strain evidence="3">IAEA</strain>
    </source>
</reference>
<dbReference type="VEuPathDB" id="VectorBase:GPAI042781"/>
<feature type="region of interest" description="Disordered" evidence="1">
    <location>
        <begin position="527"/>
        <end position="554"/>
    </location>
</feature>
<feature type="region of interest" description="Disordered" evidence="1">
    <location>
        <begin position="19"/>
        <end position="43"/>
    </location>
</feature>
<feature type="compositionally biased region" description="Polar residues" evidence="1">
    <location>
        <begin position="619"/>
        <end position="628"/>
    </location>
</feature>
<name>A0A1B0AE33_GLOPL</name>
<feature type="compositionally biased region" description="Low complexity" evidence="1">
    <location>
        <begin position="19"/>
        <end position="34"/>
    </location>
</feature>
<accession>A0A1B0AE33</accession>
<organism evidence="2 3">
    <name type="scientific">Glossina pallidipes</name>
    <name type="common">Tsetse fly</name>
    <dbReference type="NCBI Taxonomy" id="7398"/>
    <lineage>
        <taxon>Eukaryota</taxon>
        <taxon>Metazoa</taxon>
        <taxon>Ecdysozoa</taxon>
        <taxon>Arthropoda</taxon>
        <taxon>Hexapoda</taxon>
        <taxon>Insecta</taxon>
        <taxon>Pterygota</taxon>
        <taxon>Neoptera</taxon>
        <taxon>Endopterygota</taxon>
        <taxon>Diptera</taxon>
        <taxon>Brachycera</taxon>
        <taxon>Muscomorpha</taxon>
        <taxon>Hippoboscoidea</taxon>
        <taxon>Glossinidae</taxon>
        <taxon>Glossina</taxon>
    </lineage>
</organism>
<evidence type="ECO:0000313" key="3">
    <source>
        <dbReference type="Proteomes" id="UP000092445"/>
    </source>
</evidence>
<feature type="compositionally biased region" description="Polar residues" evidence="1">
    <location>
        <begin position="542"/>
        <end position="554"/>
    </location>
</feature>
<feature type="region of interest" description="Disordered" evidence="1">
    <location>
        <begin position="70"/>
        <end position="97"/>
    </location>
</feature>
<evidence type="ECO:0000313" key="2">
    <source>
        <dbReference type="EnsemblMetazoa" id="GPAI042781-PA"/>
    </source>
</evidence>